<dbReference type="STRING" id="42251.A0A2T6ZY26"/>
<gene>
    <name evidence="10" type="ORF">B9Z19DRAFT_1063574</name>
</gene>
<dbReference type="PANTHER" id="PTHR13220:SF11">
    <property type="entry name" value="TIMELESS-INTERACTING PROTEIN"/>
    <property type="match status" value="1"/>
</dbReference>
<dbReference type="GO" id="GO:0006974">
    <property type="term" value="P:DNA damage response"/>
    <property type="evidence" value="ECO:0007669"/>
    <property type="project" value="UniProtKB-KW"/>
</dbReference>
<dbReference type="GO" id="GO:0000076">
    <property type="term" value="P:DNA replication checkpoint signaling"/>
    <property type="evidence" value="ECO:0007669"/>
    <property type="project" value="UniProtKB-UniRule"/>
</dbReference>
<comment type="subcellular location">
    <subcellularLocation>
        <location evidence="1 7">Nucleus</location>
    </subcellularLocation>
</comment>
<comment type="function">
    <text evidence="7">Plays an important role in the control of DNA replication and the maintenance of replication fork stability.</text>
</comment>
<feature type="compositionally biased region" description="Acidic residues" evidence="8">
    <location>
        <begin position="209"/>
        <end position="221"/>
    </location>
</feature>
<evidence type="ECO:0000256" key="4">
    <source>
        <dbReference type="ARBA" id="ARBA00022880"/>
    </source>
</evidence>
<sequence>MPGGTSNAVSEDYMDDDLFDYDADIPDIDTTIRQPTPEKDGKKDNLGLDEEVKIKRKRVNVKLDEARLLREDIGIPKLRKEAPKRLKFKGKGHEYRDAARLLSYYQLWADDLYKKAKFRDTLQIIEKLGHSRRMKMERESWIMESKNKTSGDTQDKDLDQGRPGTSIAPGSPDDEIPPDDDDLYSRPTGRAAPAAGDGGALFLGGPVSDSEEENFGPDNDELDALMDEMAAAGAADVAAIGATTTAAHSTDKEKDVPKVTLVAPPVDDEFADEMEAMAELGDDW</sequence>
<dbReference type="OrthoDB" id="437078at2759"/>
<dbReference type="GO" id="GO:0043111">
    <property type="term" value="P:replication fork arrest"/>
    <property type="evidence" value="ECO:0007669"/>
    <property type="project" value="TreeGrafter"/>
</dbReference>
<keyword evidence="4" id="KW-0236">DNA replication inhibitor</keyword>
<evidence type="ECO:0000256" key="3">
    <source>
        <dbReference type="ARBA" id="ARBA00022763"/>
    </source>
</evidence>
<dbReference type="PANTHER" id="PTHR13220">
    <property type="entry name" value="TIMELESS INTERACTING-RELATED"/>
    <property type="match status" value="1"/>
</dbReference>
<dbReference type="GO" id="GO:0003677">
    <property type="term" value="F:DNA binding"/>
    <property type="evidence" value="ECO:0007669"/>
    <property type="project" value="TreeGrafter"/>
</dbReference>
<keyword evidence="11" id="KW-1185">Reference proteome</keyword>
<keyword evidence="5 7" id="KW-0539">Nucleus</keyword>
<accession>A0A2T6ZY26</accession>
<dbReference type="AlphaFoldDB" id="A0A2T6ZY26"/>
<comment type="similarity">
    <text evidence="2 7">Belongs to the CSM3 family.</text>
</comment>
<evidence type="ECO:0000313" key="11">
    <source>
        <dbReference type="Proteomes" id="UP000244722"/>
    </source>
</evidence>
<evidence type="ECO:0000259" key="9">
    <source>
        <dbReference type="Pfam" id="PF07962"/>
    </source>
</evidence>
<dbReference type="InterPro" id="IPR040038">
    <property type="entry name" value="TIPIN/Csm3/Swi3"/>
</dbReference>
<feature type="compositionally biased region" description="Basic and acidic residues" evidence="8">
    <location>
        <begin position="143"/>
        <end position="160"/>
    </location>
</feature>
<proteinExistence type="inferred from homology"/>
<organism evidence="10 11">
    <name type="scientific">Tuber borchii</name>
    <name type="common">White truffle</name>
    <dbReference type="NCBI Taxonomy" id="42251"/>
    <lineage>
        <taxon>Eukaryota</taxon>
        <taxon>Fungi</taxon>
        <taxon>Dikarya</taxon>
        <taxon>Ascomycota</taxon>
        <taxon>Pezizomycotina</taxon>
        <taxon>Pezizomycetes</taxon>
        <taxon>Pezizales</taxon>
        <taxon>Tuberaceae</taxon>
        <taxon>Tuber</taxon>
    </lineage>
</organism>
<evidence type="ECO:0000256" key="2">
    <source>
        <dbReference type="ARBA" id="ARBA00006075"/>
    </source>
</evidence>
<evidence type="ECO:0000256" key="5">
    <source>
        <dbReference type="ARBA" id="ARBA00023242"/>
    </source>
</evidence>
<dbReference type="GO" id="GO:0031297">
    <property type="term" value="P:replication fork processing"/>
    <property type="evidence" value="ECO:0007669"/>
    <property type="project" value="UniProtKB-UniRule"/>
</dbReference>
<evidence type="ECO:0000256" key="8">
    <source>
        <dbReference type="SAM" id="MobiDB-lite"/>
    </source>
</evidence>
<protein>
    <recommendedName>
        <fullName evidence="7">Chromosome segregation in meiosis protein</fullName>
    </recommendedName>
</protein>
<keyword evidence="3 7" id="KW-0227">DNA damage</keyword>
<evidence type="ECO:0000313" key="10">
    <source>
        <dbReference type="EMBL" id="PUU80325.1"/>
    </source>
</evidence>
<comment type="caution">
    <text evidence="10">The sequence shown here is derived from an EMBL/GenBank/DDBJ whole genome shotgun (WGS) entry which is preliminary data.</text>
</comment>
<evidence type="ECO:0000256" key="6">
    <source>
        <dbReference type="ARBA" id="ARBA00023306"/>
    </source>
</evidence>
<reference evidence="10 11" key="1">
    <citation type="submission" date="2017-04" db="EMBL/GenBank/DDBJ databases">
        <title>Draft genome sequence of Tuber borchii Vittad., a whitish edible truffle.</title>
        <authorList>
            <consortium name="DOE Joint Genome Institute"/>
            <person name="Murat C."/>
            <person name="Kuo A."/>
            <person name="Barry K.W."/>
            <person name="Clum A."/>
            <person name="Dockter R.B."/>
            <person name="Fauchery L."/>
            <person name="Iotti M."/>
            <person name="Kohler A."/>
            <person name="Labutti K."/>
            <person name="Lindquist E.A."/>
            <person name="Lipzen A."/>
            <person name="Ohm R.A."/>
            <person name="Wang M."/>
            <person name="Grigoriev I.V."/>
            <person name="Zambonelli A."/>
            <person name="Martin F.M."/>
        </authorList>
    </citation>
    <scope>NUCLEOTIDE SEQUENCE [LARGE SCALE GENOMIC DNA]</scope>
    <source>
        <strain evidence="10 11">Tbo3840</strain>
    </source>
</reference>
<feature type="compositionally biased region" description="Acidic residues" evidence="8">
    <location>
        <begin position="172"/>
        <end position="182"/>
    </location>
</feature>
<dbReference type="GO" id="GO:0031298">
    <property type="term" value="C:replication fork protection complex"/>
    <property type="evidence" value="ECO:0007669"/>
    <property type="project" value="TreeGrafter"/>
</dbReference>
<feature type="region of interest" description="Disordered" evidence="8">
    <location>
        <begin position="143"/>
        <end position="221"/>
    </location>
</feature>
<dbReference type="Pfam" id="PF07962">
    <property type="entry name" value="Swi3"/>
    <property type="match status" value="1"/>
</dbReference>
<keyword evidence="6 7" id="KW-0131">Cell cycle</keyword>
<evidence type="ECO:0000256" key="7">
    <source>
        <dbReference type="RuleBase" id="RU366049"/>
    </source>
</evidence>
<feature type="domain" description="Chromosome segregation in meiosis protein 3" evidence="9">
    <location>
        <begin position="62"/>
        <end position="145"/>
    </location>
</feature>
<name>A0A2T6ZY26_TUBBO</name>
<dbReference type="InterPro" id="IPR012923">
    <property type="entry name" value="Csm3"/>
</dbReference>
<evidence type="ECO:0000256" key="1">
    <source>
        <dbReference type="ARBA" id="ARBA00004123"/>
    </source>
</evidence>
<dbReference type="Proteomes" id="UP000244722">
    <property type="component" value="Unassembled WGS sequence"/>
</dbReference>
<dbReference type="EMBL" id="NESQ01000068">
    <property type="protein sequence ID" value="PUU80325.1"/>
    <property type="molecule type" value="Genomic_DNA"/>
</dbReference>